<evidence type="ECO:0000313" key="2">
    <source>
        <dbReference type="EMBL" id="RGM11280.1"/>
    </source>
</evidence>
<evidence type="ECO:0000259" key="1">
    <source>
        <dbReference type="Pfam" id="PF16249"/>
    </source>
</evidence>
<dbReference type="EMBL" id="QSSV01000019">
    <property type="protein sequence ID" value="RGM11280.1"/>
    <property type="molecule type" value="Genomic_DNA"/>
</dbReference>
<name>A0A3E4UL34_BACSE</name>
<evidence type="ECO:0000313" key="3">
    <source>
        <dbReference type="Proteomes" id="UP000261223"/>
    </source>
</evidence>
<dbReference type="AlphaFoldDB" id="A0A3E4UL34"/>
<gene>
    <name evidence="2" type="ORF">DXC34_14135</name>
</gene>
<organism evidence="2 3">
    <name type="scientific">Bacteroides stercoris</name>
    <dbReference type="NCBI Taxonomy" id="46506"/>
    <lineage>
        <taxon>Bacteria</taxon>
        <taxon>Pseudomonadati</taxon>
        <taxon>Bacteroidota</taxon>
        <taxon>Bacteroidia</taxon>
        <taxon>Bacteroidales</taxon>
        <taxon>Bacteroidaceae</taxon>
        <taxon>Bacteroides</taxon>
    </lineage>
</organism>
<protein>
    <submittedName>
        <fullName evidence="2">DUF4906 domain-containing protein</fullName>
    </submittedName>
</protein>
<proteinExistence type="predicted"/>
<accession>A0A3E4UL34</accession>
<dbReference type="InterPro" id="IPR032594">
    <property type="entry name" value="DUF4906"/>
</dbReference>
<reference evidence="2 3" key="1">
    <citation type="submission" date="2018-08" db="EMBL/GenBank/DDBJ databases">
        <title>A genome reference for cultivated species of the human gut microbiota.</title>
        <authorList>
            <person name="Zou Y."/>
            <person name="Xue W."/>
            <person name="Luo G."/>
        </authorList>
    </citation>
    <scope>NUCLEOTIDE SEQUENCE [LARGE SCALE GENOMIC DNA]</scope>
    <source>
        <strain evidence="2 3">TF03-6</strain>
    </source>
</reference>
<feature type="domain" description="DUF4906" evidence="1">
    <location>
        <begin position="258"/>
        <end position="328"/>
    </location>
</feature>
<dbReference type="RefSeq" id="WP_117742281.1">
    <property type="nucleotide sequence ID" value="NZ_QSSV01000019.1"/>
</dbReference>
<dbReference type="Gene3D" id="2.60.40.2580">
    <property type="match status" value="1"/>
</dbReference>
<dbReference type="Pfam" id="PF16249">
    <property type="entry name" value="DUF4906"/>
    <property type="match status" value="1"/>
</dbReference>
<comment type="caution">
    <text evidence="2">The sequence shown here is derived from an EMBL/GenBank/DDBJ whole genome shotgun (WGS) entry which is preliminary data.</text>
</comment>
<dbReference type="PROSITE" id="PS51257">
    <property type="entry name" value="PROKAR_LIPOPROTEIN"/>
    <property type="match status" value="1"/>
</dbReference>
<dbReference type="Proteomes" id="UP000261223">
    <property type="component" value="Unassembled WGS sequence"/>
</dbReference>
<sequence length="804" mass="90087">MNISLHRKSSFIPLLWVMTMLLLTVACTQEKITIEENTMKGEATEKVSFQWISKPMIATENNGTEAISLQVDPRTAIGIDETKISNVWVFQYSSTRKELTQPKYYTITDNKILDVMLRPAIESRLVFLANTNNPTWITKKDVSTLTKLKAQTITLSTEEQVYGEANKNLLQIAETTKDIKAGVDNPLGILTFNHLLAKIIFSYTREKEAQDLNVVQLILNKIPSIVRIGSPIGNEKFPVGDFNSSNYLPFKPIEKTNYVFYVPENRQGKSSNQIEGEKNNEAPNNAFSIKLSIESKTDGGQYAYTIFPGENVLNDFNIQRGKCYKVTIKLTSTATDERVLADPANCFVMSPESSIIFDPYVRPESGGGFYYKNYVNKNEISKKIARVDILWQTKEGEELVIGNNIDGKLVLLDNKDLVHVKTGKGNGNAVIAAYNTQNQILWSWHIWVNKNEPAKLENAVLYKTYPWDANNIYGKDSQKPRIDGYPFMSCNLGAIDNKQGSKTAMGLLYQWGRKDPFPQAASGRWDNRFLNYSNDSMLSDEQYGKIIEIFDNTGKEILISDTKNGNNKGMFNAVSTNSTTGTVEYTLLNPTTFVAAAKEIGMFAVPTDESEVHSANNYINNGGWFWVEHEDYTKSDCLWGGAPFGAEGQTILTINKKKILANNGAQPGNKSIFDPCPAGWMLPAADAWLGFTSDGLNHKGQEQLDAMNYDTTLQINKVHGLLMYMQDWKIGPTSFFPTQGWRLADGSIARGGWCGAYFTSAASPKGNAYIFHIHDTFVYPYDLNTYGYNRRAVAAAIRCVRMTK</sequence>